<name>A0AAN9ERJ6_CROPI</name>
<evidence type="ECO:0000313" key="2">
    <source>
        <dbReference type="Proteomes" id="UP001372338"/>
    </source>
</evidence>
<evidence type="ECO:0000313" key="1">
    <source>
        <dbReference type="EMBL" id="KAK7262041.1"/>
    </source>
</evidence>
<organism evidence="1 2">
    <name type="scientific">Crotalaria pallida</name>
    <name type="common">Smooth rattlebox</name>
    <name type="synonym">Crotalaria striata</name>
    <dbReference type="NCBI Taxonomy" id="3830"/>
    <lineage>
        <taxon>Eukaryota</taxon>
        <taxon>Viridiplantae</taxon>
        <taxon>Streptophyta</taxon>
        <taxon>Embryophyta</taxon>
        <taxon>Tracheophyta</taxon>
        <taxon>Spermatophyta</taxon>
        <taxon>Magnoliopsida</taxon>
        <taxon>eudicotyledons</taxon>
        <taxon>Gunneridae</taxon>
        <taxon>Pentapetalae</taxon>
        <taxon>rosids</taxon>
        <taxon>fabids</taxon>
        <taxon>Fabales</taxon>
        <taxon>Fabaceae</taxon>
        <taxon>Papilionoideae</taxon>
        <taxon>50 kb inversion clade</taxon>
        <taxon>genistoids sensu lato</taxon>
        <taxon>core genistoids</taxon>
        <taxon>Crotalarieae</taxon>
        <taxon>Crotalaria</taxon>
    </lineage>
</organism>
<gene>
    <name evidence="1" type="ORF">RIF29_28369</name>
</gene>
<accession>A0AAN9ERJ6</accession>
<reference evidence="1 2" key="1">
    <citation type="submission" date="2024-01" db="EMBL/GenBank/DDBJ databases">
        <title>The genomes of 5 underutilized Papilionoideae crops provide insights into root nodulation and disease resistanc.</title>
        <authorList>
            <person name="Yuan L."/>
        </authorList>
    </citation>
    <scope>NUCLEOTIDE SEQUENCE [LARGE SCALE GENOMIC DNA]</scope>
    <source>
        <strain evidence="1">ZHUSHIDOU_FW_LH</strain>
        <tissue evidence="1">Leaf</tissue>
    </source>
</reference>
<protein>
    <submittedName>
        <fullName evidence="1">Uncharacterized protein</fullName>
    </submittedName>
</protein>
<dbReference type="AlphaFoldDB" id="A0AAN9ERJ6"/>
<proteinExistence type="predicted"/>
<dbReference type="EMBL" id="JAYWIO010000005">
    <property type="protein sequence ID" value="KAK7262041.1"/>
    <property type="molecule type" value="Genomic_DNA"/>
</dbReference>
<dbReference type="Proteomes" id="UP001372338">
    <property type="component" value="Unassembled WGS sequence"/>
</dbReference>
<sequence length="127" mass="14923">MAKQTMNQSVLGFPEEDVIRLMRNKKKYRKFEWLKLKQLLSNHEQVYKQLILSYLYKFRCVTCVMPFVTSALLITLGTKTTSVGSNPSFFRRHIRYHHSPLPSFPQLVPLPSCQCCLTVIEYYTISK</sequence>
<comment type="caution">
    <text evidence="1">The sequence shown here is derived from an EMBL/GenBank/DDBJ whole genome shotgun (WGS) entry which is preliminary data.</text>
</comment>
<keyword evidence="2" id="KW-1185">Reference proteome</keyword>